<evidence type="ECO:0000313" key="2">
    <source>
        <dbReference type="EMBL" id="SUZ52204.1"/>
    </source>
</evidence>
<keyword evidence="1" id="KW-1133">Transmembrane helix</keyword>
<dbReference type="AlphaFoldDB" id="A0A381NDM8"/>
<gene>
    <name evidence="2" type="ORF">METZ01_LOCUS5058</name>
</gene>
<feature type="transmembrane region" description="Helical" evidence="1">
    <location>
        <begin position="20"/>
        <end position="37"/>
    </location>
</feature>
<evidence type="ECO:0000256" key="1">
    <source>
        <dbReference type="SAM" id="Phobius"/>
    </source>
</evidence>
<feature type="transmembrane region" description="Helical" evidence="1">
    <location>
        <begin position="44"/>
        <end position="62"/>
    </location>
</feature>
<proteinExistence type="predicted"/>
<keyword evidence="1" id="KW-0472">Membrane</keyword>
<name>A0A381NDM8_9ZZZZ</name>
<dbReference type="EMBL" id="UINC01000261">
    <property type="protein sequence ID" value="SUZ52204.1"/>
    <property type="molecule type" value="Genomic_DNA"/>
</dbReference>
<accession>A0A381NDM8</accession>
<keyword evidence="1" id="KW-0812">Transmembrane</keyword>
<evidence type="ECO:0008006" key="3">
    <source>
        <dbReference type="Google" id="ProtNLM"/>
    </source>
</evidence>
<organism evidence="2">
    <name type="scientific">marine metagenome</name>
    <dbReference type="NCBI Taxonomy" id="408172"/>
    <lineage>
        <taxon>unclassified sequences</taxon>
        <taxon>metagenomes</taxon>
        <taxon>ecological metagenomes</taxon>
    </lineage>
</organism>
<reference evidence="2" key="1">
    <citation type="submission" date="2018-05" db="EMBL/GenBank/DDBJ databases">
        <authorList>
            <person name="Lanie J.A."/>
            <person name="Ng W.-L."/>
            <person name="Kazmierczak K.M."/>
            <person name="Andrzejewski T.M."/>
            <person name="Davidsen T.M."/>
            <person name="Wayne K.J."/>
            <person name="Tettelin H."/>
            <person name="Glass J.I."/>
            <person name="Rusch D."/>
            <person name="Podicherti R."/>
            <person name="Tsui H.-C.T."/>
            <person name="Winkler M.E."/>
        </authorList>
    </citation>
    <scope>NUCLEOTIDE SEQUENCE</scope>
</reference>
<sequence length="69" mass="7814">MSKSPRPSDTAPVANKHTAIGVALNLLLLFMIAYGYWRSEDFKWAWVLVGIPIAVVTLRYAWHLVNTRS</sequence>
<protein>
    <recommendedName>
        <fullName evidence="3">2TM domain-containing protein</fullName>
    </recommendedName>
</protein>